<feature type="transmembrane region" description="Helical" evidence="11">
    <location>
        <begin position="43"/>
        <end position="60"/>
    </location>
</feature>
<evidence type="ECO:0000256" key="6">
    <source>
        <dbReference type="ARBA" id="ARBA00022989"/>
    </source>
</evidence>
<feature type="transmembrane region" description="Helical" evidence="11">
    <location>
        <begin position="327"/>
        <end position="350"/>
    </location>
</feature>
<keyword evidence="7 11" id="KW-0472">Membrane</keyword>
<proteinExistence type="inferred from homology"/>
<feature type="region of interest" description="Disordered" evidence="10">
    <location>
        <begin position="870"/>
        <end position="892"/>
    </location>
</feature>
<comment type="caution">
    <text evidence="13">The sequence shown here is derived from an EMBL/GenBank/DDBJ whole genome shotgun (WGS) entry which is preliminary data.</text>
</comment>
<feature type="active site" description="Proton donor" evidence="9">
    <location>
        <position position="691"/>
    </location>
</feature>
<feature type="transmembrane region" description="Helical" evidence="11">
    <location>
        <begin position="20"/>
        <end position="37"/>
    </location>
</feature>
<dbReference type="Proteomes" id="UP001206312">
    <property type="component" value="Unassembled WGS sequence"/>
</dbReference>
<feature type="transmembrane region" description="Helical" evidence="11">
    <location>
        <begin position="440"/>
        <end position="459"/>
    </location>
</feature>
<dbReference type="Pfam" id="PF02156">
    <property type="entry name" value="Glyco_hydro_26"/>
    <property type="match status" value="1"/>
</dbReference>
<keyword evidence="6 11" id="KW-1133">Transmembrane helix</keyword>
<sequence>MQNNHLIEQPSRNERRVIRGMVLLGVLSVAHFGYWLFQPTYRGDALIFSLLGIIFGYGMLRNLYLWYHYIDISVPRPPADEVRFQVDIFTTYFPGEPLEMVENTLLAIQKIRYPHTTYLCDEANDPYLKNRCKALGVIHVTRNNRKDAKAGNINNALRQATGEICLILDPDHVPSPDFLDWVLPHFTDPEVGFVQVVQSYSNNRHSLVARGAAEQTYQFYGPMMMTMNSYGTVNAIGANCTFRRKALDSIGGHAPGLAEDMHTAMQLHARGWKSVYVPKILARGLAPDTLGAFFKQQLKWSRGSFELLFRVYPRLFRQFSWRQKIHYALLPLHFLVGFIYLLSFAIPILSLLLSKTPWTGNIFLFLIAMLPIAMSSLLIRAYIQKWVMEKEERGFHLIGGLLQINTWWVHLLGFVFSIFNKKVPYLPTPKEGEARTNLRIVVPNILMGLLSIFAIIYGLQRDLTPFSLVMAGFALLNAIFMFFGVYLATRVTNANKILRTYLAGEMVHFLVRVKWAAQILATRIFFITRKAALPVLLLTAISTGYLLDRFFLHQWEGIPVHEVTQAGPYYSGIFYPNSPGGIPDLEAIRALENEQQVDFDLISLYLAWGDGALQEMPDSLIRQIYGKGSWPLITWEPWTSSFRSTDSIPGLRENRGVFAAILNGVFDGYIDHIATRLGSYRAPVFLRFAHEFDNPAYPWSASGGNTPGEFVEAWRYVHRRFAAQGAENVIWVWNPYRPGQVERYFPGEAYVDWIGVTGLNYGSLNPDGGWYSFDALYQPFHESFGRWAQLPVMIAEMGSLNSGGDRKEWLSDAYESIKHDFPAVKAWIVFHSQWDGNIPRGAGYTGQFLDWTGPLELPEHTSEKDFYREVSYGPERSQKKPGPPYRALPMPEEPIRGVNYKKGQDWTRSYYSLTRNTLQTDFDQMKKAGINTLRIQGPTIYDHNLLQLSREAGLRVIYSFWIPENLDFHGDQEALEDLKQQMLQTIERHRENKHILAWNLGNPTWSRLSENIPRPELDLQQEAFLEWFSGVCRSIKEKDPDRLLFADVIPSERTGYIDFIQQNVLPIDALGIIAATNEPLQASLLRLQNEGIACFIADAPVAAMSGWDPPHFVVRSWQDQWEADLVTFDGLLDHRGRKRPGYFTLSQQWGGQPRHEVAARIAIQRPAVAVFKGSKVRYHAKRYSNGAWGDVQDDRQEDFEWYLIKQNAHNQDLAIKFLGTGTSMAVMIPEEYEHYDLMLSYKGNGMVISDRKGLNLPLSGYLKKEATP</sequence>
<protein>
    <submittedName>
        <fullName evidence="13">Glycosyltransferase</fullName>
        <ecNumber evidence="13">2.4.-.-</ecNumber>
    </submittedName>
</protein>
<keyword evidence="5 9" id="KW-0378">Hydrolase</keyword>
<evidence type="ECO:0000256" key="3">
    <source>
        <dbReference type="ARBA" id="ARBA00022679"/>
    </source>
</evidence>
<accession>A0ABT1AZZ0</accession>
<evidence type="ECO:0000256" key="1">
    <source>
        <dbReference type="ARBA" id="ARBA00004141"/>
    </source>
</evidence>
<keyword evidence="2 13" id="KW-0328">Glycosyltransferase</keyword>
<evidence type="ECO:0000256" key="4">
    <source>
        <dbReference type="ARBA" id="ARBA00022692"/>
    </source>
</evidence>
<dbReference type="PROSITE" id="PS51764">
    <property type="entry name" value="GH26"/>
    <property type="match status" value="1"/>
</dbReference>
<dbReference type="InterPro" id="IPR022790">
    <property type="entry name" value="GH26_dom"/>
</dbReference>
<evidence type="ECO:0000256" key="8">
    <source>
        <dbReference type="ARBA" id="ARBA00023295"/>
    </source>
</evidence>
<evidence type="ECO:0000256" key="9">
    <source>
        <dbReference type="PROSITE-ProRule" id="PRU01100"/>
    </source>
</evidence>
<comment type="subcellular location">
    <subcellularLocation>
        <location evidence="1">Membrane</location>
        <topology evidence="1">Multi-pass membrane protein</topology>
    </subcellularLocation>
</comment>
<dbReference type="EMBL" id="JAMXIB010000007">
    <property type="protein sequence ID" value="MCO5725264.1"/>
    <property type="molecule type" value="Genomic_DNA"/>
</dbReference>
<dbReference type="Gene3D" id="3.90.550.10">
    <property type="entry name" value="Spore Coat Polysaccharide Biosynthesis Protein SpsA, Chain A"/>
    <property type="match status" value="1"/>
</dbReference>
<evidence type="ECO:0000313" key="14">
    <source>
        <dbReference type="Proteomes" id="UP001206312"/>
    </source>
</evidence>
<feature type="active site" description="Nucleophile" evidence="9">
    <location>
        <position position="796"/>
    </location>
</feature>
<gene>
    <name evidence="13" type="ORF">NG653_10385</name>
</gene>
<evidence type="ECO:0000256" key="11">
    <source>
        <dbReference type="SAM" id="Phobius"/>
    </source>
</evidence>
<evidence type="ECO:0000259" key="12">
    <source>
        <dbReference type="PROSITE" id="PS51764"/>
    </source>
</evidence>
<dbReference type="GO" id="GO:0016757">
    <property type="term" value="F:glycosyltransferase activity"/>
    <property type="evidence" value="ECO:0007669"/>
    <property type="project" value="UniProtKB-KW"/>
</dbReference>
<dbReference type="CDD" id="cd06421">
    <property type="entry name" value="CESA_CelA_like"/>
    <property type="match status" value="1"/>
</dbReference>
<dbReference type="SUPFAM" id="SSF53448">
    <property type="entry name" value="Nucleotide-diphospho-sugar transferases"/>
    <property type="match status" value="1"/>
</dbReference>
<evidence type="ECO:0000256" key="2">
    <source>
        <dbReference type="ARBA" id="ARBA00022676"/>
    </source>
</evidence>
<evidence type="ECO:0000256" key="10">
    <source>
        <dbReference type="SAM" id="MobiDB-lite"/>
    </source>
</evidence>
<evidence type="ECO:0000313" key="13">
    <source>
        <dbReference type="EMBL" id="MCO5725264.1"/>
    </source>
</evidence>
<comment type="similarity">
    <text evidence="9">Belongs to the glycosyl hydrolase 26 family.</text>
</comment>
<keyword evidence="14" id="KW-1185">Reference proteome</keyword>
<dbReference type="InterPro" id="IPR029044">
    <property type="entry name" value="Nucleotide-diphossugar_trans"/>
</dbReference>
<dbReference type="PANTHER" id="PTHR43867">
    <property type="entry name" value="CELLULOSE SYNTHASE CATALYTIC SUBUNIT A [UDP-FORMING]"/>
    <property type="match status" value="1"/>
</dbReference>
<feature type="transmembrane region" description="Helical" evidence="11">
    <location>
        <begin position="362"/>
        <end position="383"/>
    </location>
</feature>
<organism evidence="13 14">
    <name type="scientific">Robiginitalea marina</name>
    <dbReference type="NCBI Taxonomy" id="2954105"/>
    <lineage>
        <taxon>Bacteria</taxon>
        <taxon>Pseudomonadati</taxon>
        <taxon>Bacteroidota</taxon>
        <taxon>Flavobacteriia</taxon>
        <taxon>Flavobacteriales</taxon>
        <taxon>Flavobacteriaceae</taxon>
        <taxon>Robiginitalea</taxon>
    </lineage>
</organism>
<feature type="transmembrane region" description="Helical" evidence="11">
    <location>
        <begin position="395"/>
        <end position="420"/>
    </location>
</feature>
<keyword evidence="4 11" id="KW-0812">Transmembrane</keyword>
<dbReference type="EC" id="2.4.-.-" evidence="13"/>
<dbReference type="SUPFAM" id="SSF51445">
    <property type="entry name" value="(Trans)glycosidases"/>
    <property type="match status" value="2"/>
</dbReference>
<keyword evidence="3 13" id="KW-0808">Transferase</keyword>
<dbReference type="InterPro" id="IPR017853">
    <property type="entry name" value="GH"/>
</dbReference>
<feature type="transmembrane region" description="Helical" evidence="11">
    <location>
        <begin position="466"/>
        <end position="488"/>
    </location>
</feature>
<feature type="domain" description="GH26" evidence="12">
    <location>
        <begin position="541"/>
        <end position="864"/>
    </location>
</feature>
<dbReference type="InterPro" id="IPR050321">
    <property type="entry name" value="Glycosyltr_2/OpgH_subfam"/>
</dbReference>
<dbReference type="RefSeq" id="WP_252741636.1">
    <property type="nucleotide sequence ID" value="NZ_JAMXIB010000007.1"/>
</dbReference>
<name>A0ABT1AZZ0_9FLAO</name>
<dbReference type="Gene3D" id="3.20.20.80">
    <property type="entry name" value="Glycosidases"/>
    <property type="match status" value="2"/>
</dbReference>
<keyword evidence="8 9" id="KW-0326">Glycosidase</keyword>
<reference evidence="13 14" key="1">
    <citation type="submission" date="2022-06" db="EMBL/GenBank/DDBJ databases">
        <authorList>
            <person name="Xuan X."/>
        </authorList>
    </citation>
    <scope>NUCLEOTIDE SEQUENCE [LARGE SCALE GENOMIC DNA]</scope>
    <source>
        <strain evidence="13 14">2V75</strain>
    </source>
</reference>
<dbReference type="PANTHER" id="PTHR43867:SF2">
    <property type="entry name" value="CELLULOSE SYNTHASE CATALYTIC SUBUNIT A [UDP-FORMING]"/>
    <property type="match status" value="1"/>
</dbReference>
<dbReference type="Pfam" id="PF13641">
    <property type="entry name" value="Glyco_tranf_2_3"/>
    <property type="match status" value="1"/>
</dbReference>
<evidence type="ECO:0000256" key="5">
    <source>
        <dbReference type="ARBA" id="ARBA00022801"/>
    </source>
</evidence>
<evidence type="ECO:0000256" key="7">
    <source>
        <dbReference type="ARBA" id="ARBA00023136"/>
    </source>
</evidence>